<feature type="transmembrane region" description="Helical" evidence="1">
    <location>
        <begin position="232"/>
        <end position="253"/>
    </location>
</feature>
<feature type="chain" id="PRO_5005223070" evidence="2">
    <location>
        <begin position="20"/>
        <end position="273"/>
    </location>
</feature>
<accession>A0A0H5R7I7</accession>
<keyword evidence="1" id="KW-1133">Transmembrane helix</keyword>
<dbReference type="EMBL" id="HACM01009673">
    <property type="protein sequence ID" value="CRZ10115.1"/>
    <property type="molecule type" value="Transcribed_RNA"/>
</dbReference>
<reference evidence="3" key="1">
    <citation type="submission" date="2015-04" db="EMBL/GenBank/DDBJ databases">
        <title>The genome sequence of the plant pathogenic Rhizarian Plasmodiophora brassicae reveals insights in its biotrophic life cycle and the origin of chitin synthesis.</title>
        <authorList>
            <person name="Schwelm A."/>
            <person name="Fogelqvist J."/>
            <person name="Knaust A."/>
            <person name="Julke S."/>
            <person name="Lilja T."/>
            <person name="Dhandapani V."/>
            <person name="Bonilla-Rosso G."/>
            <person name="Karlsson M."/>
            <person name="Shevchenko A."/>
            <person name="Choi S.R."/>
            <person name="Kim H.G."/>
            <person name="Park J.Y."/>
            <person name="Lim Y.P."/>
            <person name="Ludwig-Muller J."/>
            <person name="Dixelius C."/>
        </authorList>
    </citation>
    <scope>NUCLEOTIDE SEQUENCE</scope>
    <source>
        <tissue evidence="3">Potato root galls</tissue>
    </source>
</reference>
<evidence type="ECO:0000256" key="1">
    <source>
        <dbReference type="SAM" id="Phobius"/>
    </source>
</evidence>
<protein>
    <submittedName>
        <fullName evidence="3">Uncharacterized protein</fullName>
    </submittedName>
</protein>
<keyword evidence="1" id="KW-0812">Transmembrane</keyword>
<organism evidence="3">
    <name type="scientific">Spongospora subterranea</name>
    <dbReference type="NCBI Taxonomy" id="70186"/>
    <lineage>
        <taxon>Eukaryota</taxon>
        <taxon>Sar</taxon>
        <taxon>Rhizaria</taxon>
        <taxon>Endomyxa</taxon>
        <taxon>Phytomyxea</taxon>
        <taxon>Plasmodiophorida</taxon>
        <taxon>Plasmodiophoridae</taxon>
        <taxon>Spongospora</taxon>
    </lineage>
</organism>
<name>A0A0H5R7I7_9EUKA</name>
<feature type="signal peptide" evidence="2">
    <location>
        <begin position="1"/>
        <end position="19"/>
    </location>
</feature>
<proteinExistence type="predicted"/>
<keyword evidence="2" id="KW-0732">Signal</keyword>
<keyword evidence="1" id="KW-0472">Membrane</keyword>
<sequence>MNLVLLLFAAIISQRIANASVLVWNPLKLFSRYPSFIQSASSDEVACVLEAFTGESCSTKSDVVDEFIFSDSRNKSGSRAVVAFFAPSDYKHTTAFAQLTGAYSIKEADSLFNLIQSSETVTEISFGTIPDTFAKSRDRFDVVEVDLNYLNDLMWPIQGDKVVFFSVRGDHFENQNLFRFTQDVAKRYSNNYVGLINVADGHRPKSWVALADQTESENGSDPAPSDYITWEILVGLILTALFFGITACFLGLLDGIETPLRFPRQPFDVSKEY</sequence>
<evidence type="ECO:0000256" key="2">
    <source>
        <dbReference type="SAM" id="SignalP"/>
    </source>
</evidence>
<dbReference type="AlphaFoldDB" id="A0A0H5R7I7"/>
<evidence type="ECO:0000313" key="3">
    <source>
        <dbReference type="EMBL" id="CRZ10115.1"/>
    </source>
</evidence>